<proteinExistence type="predicted"/>
<sequence length="63" mass="6935">MEFEFDLSGIPPKQRELFEKIMNDKSTVKQGVHVPDATGEAPTKEEFNALLTSLRNAGIIASS</sequence>
<accession>A0A8S5V5Z5</accession>
<reference evidence="1" key="1">
    <citation type="journal article" date="2021" name="Proc. Natl. Acad. Sci. U.S.A.">
        <title>A Catalog of Tens of Thousands of Viruses from Human Metagenomes Reveals Hidden Associations with Chronic Diseases.</title>
        <authorList>
            <person name="Tisza M.J."/>
            <person name="Buck C.B."/>
        </authorList>
    </citation>
    <scope>NUCLEOTIDE SEQUENCE</scope>
    <source>
        <strain evidence="1">Ctdd214</strain>
    </source>
</reference>
<dbReference type="EMBL" id="BK016204">
    <property type="protein sequence ID" value="DAG02140.1"/>
    <property type="molecule type" value="Genomic_DNA"/>
</dbReference>
<name>A0A8S5V5Z5_9CAUD</name>
<evidence type="ECO:0000313" key="1">
    <source>
        <dbReference type="EMBL" id="DAG02140.1"/>
    </source>
</evidence>
<dbReference type="Gene3D" id="6.10.140.1630">
    <property type="match status" value="1"/>
</dbReference>
<protein>
    <submittedName>
        <fullName evidence="1">Head fiber protein</fullName>
    </submittedName>
</protein>
<organism evidence="1">
    <name type="scientific">Siphoviridae sp. ctdd214</name>
    <dbReference type="NCBI Taxonomy" id="2825581"/>
    <lineage>
        <taxon>Viruses</taxon>
        <taxon>Duplodnaviria</taxon>
        <taxon>Heunggongvirae</taxon>
        <taxon>Uroviricota</taxon>
        <taxon>Caudoviricetes</taxon>
    </lineage>
</organism>